<keyword evidence="2" id="KW-1185">Reference proteome</keyword>
<dbReference type="EMBL" id="JBHSMI010000012">
    <property type="protein sequence ID" value="MFC5402431.1"/>
    <property type="molecule type" value="Genomic_DNA"/>
</dbReference>
<proteinExistence type="predicted"/>
<dbReference type="RefSeq" id="WP_378130874.1">
    <property type="nucleotide sequence ID" value="NZ_JBHSMI010000012.1"/>
</dbReference>
<reference evidence="2" key="1">
    <citation type="journal article" date="2019" name="Int. J. Syst. Evol. Microbiol.">
        <title>The Global Catalogue of Microorganisms (GCM) 10K type strain sequencing project: providing services to taxonomists for standard genome sequencing and annotation.</title>
        <authorList>
            <consortium name="The Broad Institute Genomics Platform"/>
            <consortium name="The Broad Institute Genome Sequencing Center for Infectious Disease"/>
            <person name="Wu L."/>
            <person name="Ma J."/>
        </authorList>
    </citation>
    <scope>NUCLEOTIDE SEQUENCE [LARGE SCALE GENOMIC DNA]</scope>
    <source>
        <strain evidence="2">CGMCC 1.18575</strain>
    </source>
</reference>
<organism evidence="1 2">
    <name type="scientific">Cohnella soli</name>
    <dbReference type="NCBI Taxonomy" id="425005"/>
    <lineage>
        <taxon>Bacteria</taxon>
        <taxon>Bacillati</taxon>
        <taxon>Bacillota</taxon>
        <taxon>Bacilli</taxon>
        <taxon>Bacillales</taxon>
        <taxon>Paenibacillaceae</taxon>
        <taxon>Cohnella</taxon>
    </lineage>
</organism>
<name>A0ABW0HMI8_9BACL</name>
<sequence length="175" mass="19866">MLHTMKIQLLTDGSQHESLTEVMTRFNQVCNHISEIGFQTKTHTNKIKLSNECYHPVREQYAIPSQMVVRAIGKVVEAYKSGVKSVQKFGETTSVVYDMRLLTFKWMNRVSISTLNSRIEIPFRVESYRPGAYDRRVSGLADLILENDQFYLLLLVDLPSETSGSGVKELAGVGY</sequence>
<evidence type="ECO:0000313" key="2">
    <source>
        <dbReference type="Proteomes" id="UP001596113"/>
    </source>
</evidence>
<comment type="caution">
    <text evidence="1">The sequence shown here is derived from an EMBL/GenBank/DDBJ whole genome shotgun (WGS) entry which is preliminary data.</text>
</comment>
<dbReference type="Proteomes" id="UP001596113">
    <property type="component" value="Unassembled WGS sequence"/>
</dbReference>
<accession>A0ABW0HMI8</accession>
<protein>
    <recommendedName>
        <fullName evidence="3">Transposase</fullName>
    </recommendedName>
</protein>
<evidence type="ECO:0008006" key="3">
    <source>
        <dbReference type="Google" id="ProtNLM"/>
    </source>
</evidence>
<evidence type="ECO:0000313" key="1">
    <source>
        <dbReference type="EMBL" id="MFC5402431.1"/>
    </source>
</evidence>
<gene>
    <name evidence="1" type="ORF">ACFPOF_06740</name>
</gene>